<accession>F8F3N6</accession>
<gene>
    <name evidence="1" type="ordered locus">Spica_1842</name>
</gene>
<dbReference type="KEGG" id="scd:Spica_1842"/>
<proteinExistence type="predicted"/>
<dbReference type="RefSeq" id="WP_013969271.1">
    <property type="nucleotide sequence ID" value="NC_015732.1"/>
</dbReference>
<dbReference type="STRING" id="744872.Spica_1842"/>
<dbReference type="AlphaFoldDB" id="F8F3N6"/>
<evidence type="ECO:0000313" key="2">
    <source>
        <dbReference type="Proteomes" id="UP000000503"/>
    </source>
</evidence>
<dbReference type="Proteomes" id="UP000000503">
    <property type="component" value="Chromosome"/>
</dbReference>
<organism evidence="1 2">
    <name type="scientific">Gracilinema caldarium (strain ATCC 51460 / DSM 7334 / H1)</name>
    <name type="common">Treponema caldarium</name>
    <dbReference type="NCBI Taxonomy" id="744872"/>
    <lineage>
        <taxon>Bacteria</taxon>
        <taxon>Pseudomonadati</taxon>
        <taxon>Spirochaetota</taxon>
        <taxon>Spirochaetia</taxon>
        <taxon>Spirochaetales</taxon>
        <taxon>Breznakiellaceae</taxon>
        <taxon>Gracilinema</taxon>
    </lineage>
</organism>
<protein>
    <submittedName>
        <fullName evidence="1">OmpA family protein</fullName>
    </submittedName>
</protein>
<dbReference type="EMBL" id="CP002868">
    <property type="protein sequence ID" value="AEJ19980.1"/>
    <property type="molecule type" value="Genomic_DNA"/>
</dbReference>
<dbReference type="HOGENOM" id="CLU_924054_0_0_12"/>
<name>F8F3N6_GRAC1</name>
<reference evidence="2" key="1">
    <citation type="journal article" date="2013" name="Stand. Genomic Sci.">
        <title>Genome sequence of the thermophilic fresh-water bacterium Spirochaeta caldaria type strain (H1(T)), reclassification of Spirochaeta caldaria, Spirochaeta stenostrepta, and Spirochaeta zuelzerae in the genus Treponema as Treponema caldaria comb. nov., Treponema stenostrepta comb. nov., and Treponema zuelzerae comb. nov., and emendation of the genus Treponema.</title>
        <authorList>
            <person name="Abt B."/>
            <person name="Goker M."/>
            <person name="Scheuner C."/>
            <person name="Han C."/>
            <person name="Lu M."/>
            <person name="Misra M."/>
            <person name="Lapidus A."/>
            <person name="Nolan M."/>
            <person name="Lucas S."/>
            <person name="Hammon N."/>
            <person name="Deshpande S."/>
            <person name="Cheng J.F."/>
            <person name="Tapia R."/>
            <person name="Goodwin L.A."/>
            <person name="Pitluck S."/>
            <person name="Liolios K."/>
            <person name="Pagani I."/>
            <person name="Ivanova N."/>
            <person name="Mavromatis K."/>
            <person name="Mikhailova N."/>
            <person name="Huntemann M."/>
            <person name="Pati A."/>
            <person name="Chen A."/>
            <person name="Palaniappan K."/>
            <person name="Land M."/>
            <person name="Hauser L."/>
            <person name="Jeffries C.D."/>
            <person name="Rohde M."/>
            <person name="Spring S."/>
            <person name="Gronow S."/>
            <person name="Detter J.C."/>
            <person name="Bristow J."/>
            <person name="Eisen J.A."/>
            <person name="Markowitz V."/>
            <person name="Hugenholtz P."/>
            <person name="Kyrpides N.C."/>
            <person name="Woyke T."/>
            <person name="Klenk H.P."/>
        </authorList>
    </citation>
    <scope>NUCLEOTIDE SEQUENCE</scope>
    <source>
        <strain evidence="2">ATCC 51460 / DSM 7334 / H1</strain>
    </source>
</reference>
<evidence type="ECO:0000313" key="1">
    <source>
        <dbReference type="EMBL" id="AEJ19980.1"/>
    </source>
</evidence>
<sequence>MNMKIEILSLFICIGFNSILSAQSESAKFSIEPVLQWHTMEIVSTVKLDMNSAGLQLPTGRAHGEELLDVEFPRIISPYLFTIPIDSTTTIEIAIQQGQLSILDIDKLVRTATKFPTILDLTNNSLNRKILVPLQELLALLVRHHVPATLPHPLVTQTTKVYTGVIIFAQERLPIYGRQDSAYLRPCLFPKVWDTEGTLVYERNMVSPEIAKTRGIAKYTTIDQVLQQTPSGISPYLQELVGDRPLKILADKIYGKLPTDPVISKDDAIILYSSDNNRRLLTEGRVVIVLAPELLIQTFTFSNTSSP</sequence>
<dbReference type="eggNOG" id="COG2885">
    <property type="taxonomic scope" value="Bacteria"/>
</dbReference>
<keyword evidence="2" id="KW-1185">Reference proteome</keyword>